<dbReference type="InterPro" id="IPR005913">
    <property type="entry name" value="dTDP_dehydrorham_reduct"/>
</dbReference>
<proteinExistence type="inferred from homology"/>
<name>A0ABY2SHT1_9HYPH</name>
<feature type="domain" description="RmlD-like substrate binding" evidence="7">
    <location>
        <begin position="4"/>
        <end position="287"/>
    </location>
</feature>
<dbReference type="Pfam" id="PF04321">
    <property type="entry name" value="RmlD_sub_bind"/>
    <property type="match status" value="1"/>
</dbReference>
<gene>
    <name evidence="8" type="ORF">FCN80_18610</name>
</gene>
<dbReference type="PANTHER" id="PTHR10491">
    <property type="entry name" value="DTDP-4-DEHYDRORHAMNOSE REDUCTASE"/>
    <property type="match status" value="1"/>
</dbReference>
<dbReference type="Gene3D" id="3.90.25.10">
    <property type="entry name" value="UDP-galactose 4-epimerase, domain 1"/>
    <property type="match status" value="1"/>
</dbReference>
<dbReference type="Gene3D" id="3.40.50.720">
    <property type="entry name" value="NAD(P)-binding Rossmann-like Domain"/>
    <property type="match status" value="1"/>
</dbReference>
<comment type="caution">
    <text evidence="8">The sequence shown here is derived from an EMBL/GenBank/DDBJ whole genome shotgun (WGS) entry which is preliminary data.</text>
</comment>
<evidence type="ECO:0000256" key="6">
    <source>
        <dbReference type="RuleBase" id="RU364082"/>
    </source>
</evidence>
<dbReference type="PANTHER" id="PTHR10491:SF4">
    <property type="entry name" value="METHIONINE ADENOSYLTRANSFERASE 2 SUBUNIT BETA"/>
    <property type="match status" value="1"/>
</dbReference>
<keyword evidence="9" id="KW-1185">Reference proteome</keyword>
<comment type="cofactor">
    <cofactor evidence="6">
        <name>Mg(2+)</name>
        <dbReference type="ChEBI" id="CHEBI:18420"/>
    </cofactor>
    <text evidence="6">Binds 1 Mg(2+) ion per monomer.</text>
</comment>
<comment type="similarity">
    <text evidence="2 6">Belongs to the dTDP-4-dehydrorhamnose reductase family.</text>
</comment>
<evidence type="ECO:0000256" key="4">
    <source>
        <dbReference type="ARBA" id="ARBA00017099"/>
    </source>
</evidence>
<protein>
    <recommendedName>
        <fullName evidence="4 6">dTDP-4-dehydrorhamnose reductase</fullName>
        <ecNumber evidence="3 6">1.1.1.133</ecNumber>
    </recommendedName>
</protein>
<dbReference type="InterPro" id="IPR036291">
    <property type="entry name" value="NAD(P)-bd_dom_sf"/>
</dbReference>
<comment type="catalytic activity">
    <reaction evidence="5 6">
        <text>dTDP-beta-L-rhamnose + NADP(+) = dTDP-4-dehydro-beta-L-rhamnose + NADPH + H(+)</text>
        <dbReference type="Rhea" id="RHEA:21796"/>
        <dbReference type="ChEBI" id="CHEBI:15378"/>
        <dbReference type="ChEBI" id="CHEBI:57510"/>
        <dbReference type="ChEBI" id="CHEBI:57783"/>
        <dbReference type="ChEBI" id="CHEBI:58349"/>
        <dbReference type="ChEBI" id="CHEBI:62830"/>
        <dbReference type="EC" id="1.1.1.133"/>
    </reaction>
</comment>
<dbReference type="Proteomes" id="UP000305202">
    <property type="component" value="Unassembled WGS sequence"/>
</dbReference>
<evidence type="ECO:0000259" key="7">
    <source>
        <dbReference type="Pfam" id="PF04321"/>
    </source>
</evidence>
<dbReference type="CDD" id="cd05254">
    <property type="entry name" value="dTDP_HR_like_SDR_e"/>
    <property type="match status" value="1"/>
</dbReference>
<evidence type="ECO:0000256" key="5">
    <source>
        <dbReference type="ARBA" id="ARBA00048200"/>
    </source>
</evidence>
<evidence type="ECO:0000256" key="2">
    <source>
        <dbReference type="ARBA" id="ARBA00010944"/>
    </source>
</evidence>
<organism evidence="8 9">
    <name type="scientific">Martelella alba</name>
    <dbReference type="NCBI Taxonomy" id="2590451"/>
    <lineage>
        <taxon>Bacteria</taxon>
        <taxon>Pseudomonadati</taxon>
        <taxon>Pseudomonadota</taxon>
        <taxon>Alphaproteobacteria</taxon>
        <taxon>Hyphomicrobiales</taxon>
        <taxon>Aurantimonadaceae</taxon>
        <taxon>Martelella</taxon>
    </lineage>
</organism>
<dbReference type="SUPFAM" id="SSF51735">
    <property type="entry name" value="NAD(P)-binding Rossmann-fold domains"/>
    <property type="match status" value="1"/>
</dbReference>
<sequence length="290" mass="32325">MTQKIVITGGTGMLGMYVTHALSHCRYDIVMADRRRCDLANPCSVYQYISELRPDIILHFAAETDVDLCEREPARAGIYNHLSTEQIAKAAQGSSAWLLYISSSNVFGAEGKISYNELDIPLPTNYYGRSKLNGEEAVKIYCPEKHLILRAGWMIGGGPNKDHKFVGKIIRQIKSGATELKAVNDRLGSITHAAQLSEFIIRAMHDRQTGTFHYASNGTISRFDIAREIGEILRYRGNIVPVQSSLFPLSAPRPFSEGIKSLYLSTLDASLNPGYWKEDLAKYVATFQDN</sequence>
<comment type="function">
    <text evidence="6">Catalyzes the reduction of dTDP-6-deoxy-L-lyxo-4-hexulose to yield dTDP-L-rhamnose.</text>
</comment>
<dbReference type="RefSeq" id="WP_136991666.1">
    <property type="nucleotide sequence ID" value="NZ_SZPQ01000031.1"/>
</dbReference>
<evidence type="ECO:0000313" key="8">
    <source>
        <dbReference type="EMBL" id="TKI04226.1"/>
    </source>
</evidence>
<evidence type="ECO:0000313" key="9">
    <source>
        <dbReference type="Proteomes" id="UP000305202"/>
    </source>
</evidence>
<dbReference type="EMBL" id="SZPQ01000031">
    <property type="protein sequence ID" value="TKI04226.1"/>
    <property type="molecule type" value="Genomic_DNA"/>
</dbReference>
<dbReference type="InterPro" id="IPR029903">
    <property type="entry name" value="RmlD-like-bd"/>
</dbReference>
<dbReference type="EC" id="1.1.1.133" evidence="3 6"/>
<comment type="pathway">
    <text evidence="1 6">Carbohydrate biosynthesis; dTDP-L-rhamnose biosynthesis.</text>
</comment>
<evidence type="ECO:0000256" key="3">
    <source>
        <dbReference type="ARBA" id="ARBA00012929"/>
    </source>
</evidence>
<accession>A0ABY2SHT1</accession>
<evidence type="ECO:0000256" key="1">
    <source>
        <dbReference type="ARBA" id="ARBA00004781"/>
    </source>
</evidence>
<reference evidence="8 9" key="1">
    <citation type="submission" date="2019-04" db="EMBL/GenBank/DDBJ databases">
        <authorList>
            <person name="Li M."/>
            <person name="Gao C."/>
        </authorList>
    </citation>
    <scope>NUCLEOTIDE SEQUENCE [LARGE SCALE GENOMIC DNA]</scope>
    <source>
        <strain evidence="8 9">BGMRC 2031</strain>
    </source>
</reference>
<keyword evidence="6" id="KW-0521">NADP</keyword>
<keyword evidence="6" id="KW-0560">Oxidoreductase</keyword>